<name>A0A8C3WYM1_9CETA</name>
<keyword evidence="1" id="KW-0732">Signal</keyword>
<organism evidence="2 3">
    <name type="scientific">Catagonus wagneri</name>
    <name type="common">Chacoan peccary</name>
    <dbReference type="NCBI Taxonomy" id="51154"/>
    <lineage>
        <taxon>Eukaryota</taxon>
        <taxon>Metazoa</taxon>
        <taxon>Chordata</taxon>
        <taxon>Craniata</taxon>
        <taxon>Vertebrata</taxon>
        <taxon>Euteleostomi</taxon>
        <taxon>Mammalia</taxon>
        <taxon>Eutheria</taxon>
        <taxon>Laurasiatheria</taxon>
        <taxon>Artiodactyla</taxon>
        <taxon>Suina</taxon>
        <taxon>Tayassuidae</taxon>
        <taxon>Catagonus</taxon>
    </lineage>
</organism>
<dbReference type="GeneTree" id="ENSGT00950000185050"/>
<reference evidence="2" key="2">
    <citation type="submission" date="2025-09" db="UniProtKB">
        <authorList>
            <consortium name="Ensembl"/>
        </authorList>
    </citation>
    <scope>IDENTIFICATION</scope>
</reference>
<dbReference type="AlphaFoldDB" id="A0A8C3WYM1"/>
<evidence type="ECO:0000313" key="3">
    <source>
        <dbReference type="Proteomes" id="UP000694540"/>
    </source>
</evidence>
<evidence type="ECO:0000313" key="2">
    <source>
        <dbReference type="Ensembl" id="ENSCWAP00000021525.1"/>
    </source>
</evidence>
<feature type="signal peptide" evidence="1">
    <location>
        <begin position="1"/>
        <end position="17"/>
    </location>
</feature>
<feature type="chain" id="PRO_5034295784" evidence="1">
    <location>
        <begin position="18"/>
        <end position="89"/>
    </location>
</feature>
<dbReference type="Proteomes" id="UP000694540">
    <property type="component" value="Unplaced"/>
</dbReference>
<keyword evidence="3" id="KW-1185">Reference proteome</keyword>
<dbReference type="Ensembl" id="ENSCWAT00000023337.1">
    <property type="protein sequence ID" value="ENSCWAP00000021525.1"/>
    <property type="gene ID" value="ENSCWAG00000016428.1"/>
</dbReference>
<proteinExistence type="predicted"/>
<reference evidence="2" key="1">
    <citation type="submission" date="2025-08" db="UniProtKB">
        <authorList>
            <consortium name="Ensembl"/>
        </authorList>
    </citation>
    <scope>IDENTIFICATION</scope>
</reference>
<accession>A0A8C3WYM1</accession>
<protein>
    <submittedName>
        <fullName evidence="2">Uncharacterized protein</fullName>
    </submittedName>
</protein>
<evidence type="ECO:0000256" key="1">
    <source>
        <dbReference type="SAM" id="SignalP"/>
    </source>
</evidence>
<sequence length="89" mass="9269">MASWLGLLGSGLGGSLGQVAGSVASFTGQTSNITKVVLRKVSEQGHEDVPASNKNVEGSQKLQPDGCTCCQRGRPGKTSRCECKTLRSM</sequence>